<keyword evidence="2" id="KW-1185">Reference proteome</keyword>
<dbReference type="EMBL" id="WQNE01000012">
    <property type="protein sequence ID" value="MVT74650.1"/>
    <property type="molecule type" value="Genomic_DNA"/>
</dbReference>
<dbReference type="RefSeq" id="WP_157330607.1">
    <property type="nucleotide sequence ID" value="NZ_JANADL010000007.1"/>
</dbReference>
<dbReference type="OrthoDB" id="8233157at2"/>
<comment type="caution">
    <text evidence="1">The sequence shown here is derived from an EMBL/GenBank/DDBJ whole genome shotgun (WGS) entry which is preliminary data.</text>
</comment>
<evidence type="ECO:0000313" key="2">
    <source>
        <dbReference type="Proteomes" id="UP000449969"/>
    </source>
</evidence>
<organism evidence="1 2">
    <name type="scientific">Bradyrhizobium cajani</name>
    <dbReference type="NCBI Taxonomy" id="1928661"/>
    <lineage>
        <taxon>Bacteria</taxon>
        <taxon>Pseudomonadati</taxon>
        <taxon>Pseudomonadota</taxon>
        <taxon>Alphaproteobacteria</taxon>
        <taxon>Hyphomicrobiales</taxon>
        <taxon>Nitrobacteraceae</taxon>
        <taxon>Bradyrhizobium</taxon>
    </lineage>
</organism>
<accession>A0A844TJ73</accession>
<name>A0A844TJ73_9BRAD</name>
<dbReference type="AlphaFoldDB" id="A0A844TJ73"/>
<proteinExistence type="predicted"/>
<evidence type="ECO:0000313" key="1">
    <source>
        <dbReference type="EMBL" id="MVT74650.1"/>
    </source>
</evidence>
<reference evidence="1 2" key="1">
    <citation type="submission" date="2019-12" db="EMBL/GenBank/DDBJ databases">
        <title>Draft genome sequences Bradyrhizobium cajani AMBPC1010, Bradyrhizobium pachyrhizi AMBPC1040 and Bradyrhizobium yuanmingense ALSPC3051, three plant growth promoting strains isolated from nodules of Cajanus cajan L. in Dominican Republic.</title>
        <authorList>
            <person name="Flores-Felix J.D."/>
            <person name="Araujo J."/>
            <person name="Diaz-Alcantara C."/>
            <person name="Gonzalez-Andres F."/>
            <person name="Velazquez E."/>
        </authorList>
    </citation>
    <scope>NUCLEOTIDE SEQUENCE [LARGE SCALE GENOMIC DNA]</scope>
    <source>
        <strain evidence="1 2">1010</strain>
    </source>
</reference>
<gene>
    <name evidence="1" type="ORF">GPL20_16685</name>
</gene>
<sequence length="184" mass="21416">MTASKSPPLKVIGIYSLSADWTAYSRFLRQEIDDRDASKFPDELKGFLRQHGRGDEIRPLTAEDRQEWERYLRSYMDDVAIIEMLVTDPDAAFNISEFVQPDPLRPENKWEVAWNAKFLTADGETVIGEYSCKLPDMLQYRVVFAIHSWKPELPLRSSYGELALPEMESLPERLWRLTPYEVPT</sequence>
<dbReference type="Proteomes" id="UP000449969">
    <property type="component" value="Unassembled WGS sequence"/>
</dbReference>
<protein>
    <submittedName>
        <fullName evidence="1">Uncharacterized protein</fullName>
    </submittedName>
</protein>